<dbReference type="Proteomes" id="UP000288227">
    <property type="component" value="Unassembled WGS sequence"/>
</dbReference>
<dbReference type="OrthoDB" id="9938604at2"/>
<protein>
    <submittedName>
        <fullName evidence="2">Uncharacterized protein</fullName>
    </submittedName>
</protein>
<organism evidence="2 3">
    <name type="scientific">Chryseotalea sanaruensis</name>
    <dbReference type="NCBI Taxonomy" id="2482724"/>
    <lineage>
        <taxon>Bacteria</taxon>
        <taxon>Pseudomonadati</taxon>
        <taxon>Bacteroidota</taxon>
        <taxon>Cytophagia</taxon>
        <taxon>Cytophagales</taxon>
        <taxon>Chryseotaleaceae</taxon>
        <taxon>Chryseotalea</taxon>
    </lineage>
</organism>
<feature type="transmembrane region" description="Helical" evidence="1">
    <location>
        <begin position="20"/>
        <end position="38"/>
    </location>
</feature>
<evidence type="ECO:0000313" key="3">
    <source>
        <dbReference type="Proteomes" id="UP000288227"/>
    </source>
</evidence>
<keyword evidence="1" id="KW-0812">Transmembrane</keyword>
<gene>
    <name evidence="2" type="ORF">SanaruYs_02190</name>
</gene>
<feature type="transmembrane region" description="Helical" evidence="1">
    <location>
        <begin position="44"/>
        <end position="64"/>
    </location>
</feature>
<evidence type="ECO:0000313" key="2">
    <source>
        <dbReference type="EMBL" id="GCC50004.1"/>
    </source>
</evidence>
<accession>A0A401U4V9</accession>
<name>A0A401U4V9_9BACT</name>
<comment type="caution">
    <text evidence="2">The sequence shown here is derived from an EMBL/GenBank/DDBJ whole genome shotgun (WGS) entry which is preliminary data.</text>
</comment>
<reference evidence="2 3" key="1">
    <citation type="submission" date="2018-11" db="EMBL/GenBank/DDBJ databases">
        <title>Chryseotalea sanarue gen. nov., sp., nov., a member of the family Cytophagaceae, isolated from a brackish lake in Hamamatsu Japan.</title>
        <authorList>
            <person name="Maejima Y."/>
            <person name="Iino T."/>
            <person name="Muraguchi Y."/>
            <person name="Fukuda K."/>
            <person name="Ohkuma M."/>
            <person name="Moriuchi R."/>
            <person name="Dohra H."/>
            <person name="Kimbara K."/>
            <person name="Shintani M."/>
        </authorList>
    </citation>
    <scope>NUCLEOTIDE SEQUENCE [LARGE SCALE GENOMIC DNA]</scope>
    <source>
        <strain evidence="2 3">Ys</strain>
    </source>
</reference>
<dbReference type="AlphaFoldDB" id="A0A401U4V9"/>
<evidence type="ECO:0000256" key="1">
    <source>
        <dbReference type="SAM" id="Phobius"/>
    </source>
</evidence>
<keyword evidence="1" id="KW-0472">Membrane</keyword>
<dbReference type="RefSeq" id="WP_127120664.1">
    <property type="nucleotide sequence ID" value="NZ_BHXQ01000001.1"/>
</dbReference>
<proteinExistence type="predicted"/>
<sequence>MSEKSRIRNLSTRYLEFYRYGFVVILTAFVGLMLYQTIDDFRSKGIFSSLYFPVVWGFMIYTWFKAHIKVFKVEFDDDYLYVLKRTGDVLIPLENIKDIEMKTLGGMWRVELYYEDIVGNHFYFKPSLLYPLNYKTKDKLVNLLWEKIESAKRNRPRIQSNALHS</sequence>
<dbReference type="EMBL" id="BHXQ01000001">
    <property type="protein sequence ID" value="GCC50004.1"/>
    <property type="molecule type" value="Genomic_DNA"/>
</dbReference>
<keyword evidence="3" id="KW-1185">Reference proteome</keyword>
<keyword evidence="1" id="KW-1133">Transmembrane helix</keyword>